<dbReference type="EMBL" id="KV907493">
    <property type="protein sequence ID" value="OOG00525.1"/>
    <property type="molecule type" value="Genomic_DNA"/>
</dbReference>
<dbReference type="InterPro" id="IPR036291">
    <property type="entry name" value="NAD(P)-bd_dom_sf"/>
</dbReference>
<dbReference type="GO" id="GO:0005737">
    <property type="term" value="C:cytoplasm"/>
    <property type="evidence" value="ECO:0007669"/>
    <property type="project" value="TreeGrafter"/>
</dbReference>
<reference evidence="4" key="1">
    <citation type="journal article" date="2017" name="Genome Biol.">
        <title>Comparative genomics reveals high biological diversity and specific adaptations in the industrially and medically important fungal genus Aspergillus.</title>
        <authorList>
            <person name="de Vries R.P."/>
            <person name="Riley R."/>
            <person name="Wiebenga A."/>
            <person name="Aguilar-Osorio G."/>
            <person name="Amillis S."/>
            <person name="Uchima C.A."/>
            <person name="Anderluh G."/>
            <person name="Asadollahi M."/>
            <person name="Askin M."/>
            <person name="Barry K."/>
            <person name="Battaglia E."/>
            <person name="Bayram O."/>
            <person name="Benocci T."/>
            <person name="Braus-Stromeyer S.A."/>
            <person name="Caldana C."/>
            <person name="Canovas D."/>
            <person name="Cerqueira G.C."/>
            <person name="Chen F."/>
            <person name="Chen W."/>
            <person name="Choi C."/>
            <person name="Clum A."/>
            <person name="Dos Santos R.A."/>
            <person name="Damasio A.R."/>
            <person name="Diallinas G."/>
            <person name="Emri T."/>
            <person name="Fekete E."/>
            <person name="Flipphi M."/>
            <person name="Freyberg S."/>
            <person name="Gallo A."/>
            <person name="Gournas C."/>
            <person name="Habgood R."/>
            <person name="Hainaut M."/>
            <person name="Harispe M.L."/>
            <person name="Henrissat B."/>
            <person name="Hilden K.S."/>
            <person name="Hope R."/>
            <person name="Hossain A."/>
            <person name="Karabika E."/>
            <person name="Karaffa L."/>
            <person name="Karanyi Z."/>
            <person name="Krasevec N."/>
            <person name="Kuo A."/>
            <person name="Kusch H."/>
            <person name="LaButti K."/>
            <person name="Lagendijk E.L."/>
            <person name="Lapidus A."/>
            <person name="Levasseur A."/>
            <person name="Lindquist E."/>
            <person name="Lipzen A."/>
            <person name="Logrieco A.F."/>
            <person name="MacCabe A."/>
            <person name="Maekelae M.R."/>
            <person name="Malavazi I."/>
            <person name="Melin P."/>
            <person name="Meyer V."/>
            <person name="Mielnichuk N."/>
            <person name="Miskei M."/>
            <person name="Molnar A.P."/>
            <person name="Mule G."/>
            <person name="Ngan C.Y."/>
            <person name="Orejas M."/>
            <person name="Orosz E."/>
            <person name="Ouedraogo J.P."/>
            <person name="Overkamp K.M."/>
            <person name="Park H.-S."/>
            <person name="Perrone G."/>
            <person name="Piumi F."/>
            <person name="Punt P.J."/>
            <person name="Ram A.F."/>
            <person name="Ramon A."/>
            <person name="Rauscher S."/>
            <person name="Record E."/>
            <person name="Riano-Pachon D.M."/>
            <person name="Robert V."/>
            <person name="Roehrig J."/>
            <person name="Ruller R."/>
            <person name="Salamov A."/>
            <person name="Salih N.S."/>
            <person name="Samson R.A."/>
            <person name="Sandor E."/>
            <person name="Sanguinetti M."/>
            <person name="Schuetze T."/>
            <person name="Sepcic K."/>
            <person name="Shelest E."/>
            <person name="Sherlock G."/>
            <person name="Sophianopoulou V."/>
            <person name="Squina F.M."/>
            <person name="Sun H."/>
            <person name="Susca A."/>
            <person name="Todd R.B."/>
            <person name="Tsang A."/>
            <person name="Unkles S.E."/>
            <person name="van de Wiele N."/>
            <person name="van Rossen-Uffink D."/>
            <person name="Oliveira J.V."/>
            <person name="Vesth T.C."/>
            <person name="Visser J."/>
            <person name="Yu J.-H."/>
            <person name="Zhou M."/>
            <person name="Andersen M.R."/>
            <person name="Archer D.B."/>
            <person name="Baker S.E."/>
            <person name="Benoit I."/>
            <person name="Brakhage A.A."/>
            <person name="Braus G.H."/>
            <person name="Fischer R."/>
            <person name="Frisvad J.C."/>
            <person name="Goldman G.H."/>
            <person name="Houbraken J."/>
            <person name="Oakley B."/>
            <person name="Pocsi I."/>
            <person name="Scazzocchio C."/>
            <person name="Seiboth B."/>
            <person name="vanKuyk P.A."/>
            <person name="Wortman J."/>
            <person name="Dyer P.S."/>
            <person name="Grigoriev I.V."/>
        </authorList>
    </citation>
    <scope>NUCLEOTIDE SEQUENCE [LARGE SCALE GENOMIC DNA]</scope>
    <source>
        <strain evidence="4">ITEM 5010</strain>
    </source>
</reference>
<accession>A0A1R3S198</accession>
<dbReference type="SUPFAM" id="SSF51735">
    <property type="entry name" value="NAD(P)-binding Rossmann-fold domains"/>
    <property type="match status" value="1"/>
</dbReference>
<dbReference type="PRINTS" id="PR00081">
    <property type="entry name" value="GDHRDH"/>
</dbReference>
<dbReference type="GO" id="GO:0016491">
    <property type="term" value="F:oxidoreductase activity"/>
    <property type="evidence" value="ECO:0007669"/>
    <property type="project" value="TreeGrafter"/>
</dbReference>
<dbReference type="Pfam" id="PF00106">
    <property type="entry name" value="adh_short"/>
    <property type="match status" value="1"/>
</dbReference>
<dbReference type="InterPro" id="IPR002347">
    <property type="entry name" value="SDR_fam"/>
</dbReference>
<dbReference type="STRING" id="602072.A0A1R3S198"/>
<keyword evidence="4" id="KW-1185">Reference proteome</keyword>
<evidence type="ECO:0000256" key="2">
    <source>
        <dbReference type="RuleBase" id="RU000363"/>
    </source>
</evidence>
<dbReference type="OrthoDB" id="191139at2759"/>
<comment type="similarity">
    <text evidence="1 2">Belongs to the short-chain dehydrogenases/reductases (SDR) family.</text>
</comment>
<proteinExistence type="inferred from homology"/>
<dbReference type="InterPro" id="IPR051468">
    <property type="entry name" value="Fungal_SecMetab_SDRs"/>
</dbReference>
<gene>
    <name evidence="3" type="ORF">ASPCADRAFT_392659</name>
</gene>
<protein>
    <recommendedName>
        <fullName evidence="5">Ketoreductase (KR) domain-containing protein</fullName>
    </recommendedName>
</protein>
<evidence type="ECO:0000313" key="4">
    <source>
        <dbReference type="Proteomes" id="UP000188318"/>
    </source>
</evidence>
<evidence type="ECO:0000313" key="3">
    <source>
        <dbReference type="EMBL" id="OOG00525.1"/>
    </source>
</evidence>
<name>A0A1R3S198_ASPC5</name>
<evidence type="ECO:0000256" key="1">
    <source>
        <dbReference type="ARBA" id="ARBA00006484"/>
    </source>
</evidence>
<evidence type="ECO:0008006" key="5">
    <source>
        <dbReference type="Google" id="ProtNLM"/>
    </source>
</evidence>
<dbReference type="PRINTS" id="PR00080">
    <property type="entry name" value="SDRFAMILY"/>
</dbReference>
<dbReference type="VEuPathDB" id="FungiDB:ASPCADRAFT_392659"/>
<dbReference type="OMA" id="NGWPENW"/>
<dbReference type="PANTHER" id="PTHR43544">
    <property type="entry name" value="SHORT-CHAIN DEHYDROGENASE/REDUCTASE"/>
    <property type="match status" value="1"/>
</dbReference>
<dbReference type="Proteomes" id="UP000188318">
    <property type="component" value="Unassembled WGS sequence"/>
</dbReference>
<sequence>MTSLSTNQEQHHTTTIPPTKPLILLTGANQGIGLATAQHLINTRKYHLLIAARTQEKAESTIQNLISESSTTTTTTPINPNDLTPLILDVTNDASISAAAHFITQQFGHLDILINNAGISRPETPNPALRETYRAVYKLNVFGVAVMTQTFLPLLRASTYHDRRIVNVTSGLGQIGMALSLTSEYNIKTWDLPVYRSSKTALNMITAVEAVTLREEGILGGKDAVQGALAVVRAATEGKPEELSGTIVDDEMTLVEFGW</sequence>
<dbReference type="GO" id="GO:0019748">
    <property type="term" value="P:secondary metabolic process"/>
    <property type="evidence" value="ECO:0007669"/>
    <property type="project" value="TreeGrafter"/>
</dbReference>
<organism evidence="3 4">
    <name type="scientific">Aspergillus carbonarius (strain ITEM 5010)</name>
    <dbReference type="NCBI Taxonomy" id="602072"/>
    <lineage>
        <taxon>Eukaryota</taxon>
        <taxon>Fungi</taxon>
        <taxon>Dikarya</taxon>
        <taxon>Ascomycota</taxon>
        <taxon>Pezizomycotina</taxon>
        <taxon>Eurotiomycetes</taxon>
        <taxon>Eurotiomycetidae</taxon>
        <taxon>Eurotiales</taxon>
        <taxon>Aspergillaceae</taxon>
        <taxon>Aspergillus</taxon>
        <taxon>Aspergillus subgen. Circumdati</taxon>
    </lineage>
</organism>
<dbReference type="Gene3D" id="3.40.50.720">
    <property type="entry name" value="NAD(P)-binding Rossmann-like Domain"/>
    <property type="match status" value="1"/>
</dbReference>
<dbReference type="PANTHER" id="PTHR43544:SF32">
    <property type="entry name" value="CHAIN DEHYDROGENASE, PUTATIVE (AFU_ORTHOLOGUE AFUA_5G01530)-RELATED"/>
    <property type="match status" value="1"/>
</dbReference>
<dbReference type="AlphaFoldDB" id="A0A1R3S198"/>